<comment type="pathway">
    <text evidence="1">Cofactor biosynthesis; riboflavin biosynthesis.</text>
</comment>
<sequence length="304" mass="32241">MARPSEPSPQTLTDVPRDWPALWARLLAVRLGTATSGHAGPALSNGEGWRLQGRYSARSAELFSLYKPLLDARTAHDGRPWVIAQMGQSLDGFVATASGDSYYVNGAHSLLHLHRLRALCDAVLVGVGTVAIDDPQLTTRRVPGPSPVRVLFDPSASLDGHSRALRDGLAPTLWLCDERHAQAARERLPRGPAAPAEVLGVPGLIGANGDGPGVRRAVAALAERGLRVLFVEGGGVTVSRFFAAGALQRLHLAVAPVLVGQGRRGLRVPAQTVMADCPRPPAHRVALGEDTLWDLDLSGQVPQD</sequence>
<evidence type="ECO:0000256" key="2">
    <source>
        <dbReference type="ARBA" id="ARBA00022857"/>
    </source>
</evidence>
<evidence type="ECO:0000256" key="1">
    <source>
        <dbReference type="ARBA" id="ARBA00005104"/>
    </source>
</evidence>
<dbReference type="GO" id="GO:0009231">
    <property type="term" value="P:riboflavin biosynthetic process"/>
    <property type="evidence" value="ECO:0007669"/>
    <property type="project" value="InterPro"/>
</dbReference>
<reference evidence="6" key="2">
    <citation type="submission" date="2014-11" db="EMBL/GenBank/DDBJ databases">
        <title>Draft genome sequence of Hydrogenophaga intermedia S1.</title>
        <authorList>
            <person name="Gan H.M."/>
            <person name="Chew T.H."/>
            <person name="Stolz A."/>
        </authorList>
    </citation>
    <scope>NUCLEOTIDE SEQUENCE [LARGE SCALE GENOMIC DNA]</scope>
    <source>
        <strain evidence="6">S1</strain>
    </source>
</reference>
<keyword evidence="6" id="KW-1185">Reference proteome</keyword>
<dbReference type="PANTHER" id="PTHR38011">
    <property type="entry name" value="DIHYDROFOLATE REDUCTASE FAMILY PROTEIN (AFU_ORTHOLOGUE AFUA_8G06820)"/>
    <property type="match status" value="1"/>
</dbReference>
<proteinExistence type="predicted"/>
<feature type="domain" description="Bacterial bifunctional deaminase-reductase C-terminal" evidence="4">
    <location>
        <begin position="80"/>
        <end position="264"/>
    </location>
</feature>
<keyword evidence="3" id="KW-0560">Oxidoreductase</keyword>
<dbReference type="EMBL" id="CCAE010000038">
    <property type="protein sequence ID" value="CDN89237.1"/>
    <property type="molecule type" value="Genomic_DNA"/>
</dbReference>
<organism evidence="5 6">
    <name type="scientific">Hydrogenophaga intermedia</name>
    <dbReference type="NCBI Taxonomy" id="65786"/>
    <lineage>
        <taxon>Bacteria</taxon>
        <taxon>Pseudomonadati</taxon>
        <taxon>Pseudomonadota</taxon>
        <taxon>Betaproteobacteria</taxon>
        <taxon>Burkholderiales</taxon>
        <taxon>Comamonadaceae</taxon>
        <taxon>Hydrogenophaga</taxon>
    </lineage>
</organism>
<protein>
    <submittedName>
        <fullName evidence="5">Riboflavin biosynthesis protein RibD</fullName>
    </submittedName>
</protein>
<dbReference type="SUPFAM" id="SSF53597">
    <property type="entry name" value="Dihydrofolate reductase-like"/>
    <property type="match status" value="1"/>
</dbReference>
<evidence type="ECO:0000256" key="3">
    <source>
        <dbReference type="ARBA" id="ARBA00023002"/>
    </source>
</evidence>
<dbReference type="Pfam" id="PF01872">
    <property type="entry name" value="RibD_C"/>
    <property type="match status" value="1"/>
</dbReference>
<gene>
    <name evidence="5" type="ORF">BN948_03674</name>
</gene>
<evidence type="ECO:0000313" key="5">
    <source>
        <dbReference type="EMBL" id="CDN89237.1"/>
    </source>
</evidence>
<accession>A0A1L1PQP1</accession>
<dbReference type="InterPro" id="IPR024072">
    <property type="entry name" value="DHFR-like_dom_sf"/>
</dbReference>
<dbReference type="InterPro" id="IPR002734">
    <property type="entry name" value="RibDG_C"/>
</dbReference>
<dbReference type="InterPro" id="IPR050765">
    <property type="entry name" value="Riboflavin_Biosynth_HTPR"/>
</dbReference>
<dbReference type="Proteomes" id="UP000028878">
    <property type="component" value="Unassembled WGS sequence"/>
</dbReference>
<dbReference type="PANTHER" id="PTHR38011:SF7">
    <property type="entry name" value="2,5-DIAMINO-6-RIBOSYLAMINO-4(3H)-PYRIMIDINONE 5'-PHOSPHATE REDUCTASE"/>
    <property type="match status" value="1"/>
</dbReference>
<evidence type="ECO:0000259" key="4">
    <source>
        <dbReference type="Pfam" id="PF01872"/>
    </source>
</evidence>
<keyword evidence="2" id="KW-0521">NADP</keyword>
<dbReference type="RefSeq" id="WP_051756222.1">
    <property type="nucleotide sequence ID" value="NZ_CCAE010000038.1"/>
</dbReference>
<name>A0A1L1PQP1_HYDIT</name>
<dbReference type="Gene3D" id="3.40.430.10">
    <property type="entry name" value="Dihydrofolate Reductase, subunit A"/>
    <property type="match status" value="1"/>
</dbReference>
<reference evidence="6" key="1">
    <citation type="submission" date="2014-02" db="EMBL/GenBank/DDBJ databases">
        <authorList>
            <person name="Gan H."/>
        </authorList>
    </citation>
    <scope>NUCLEOTIDE SEQUENCE [LARGE SCALE GENOMIC DNA]</scope>
    <source>
        <strain evidence="6">S1</strain>
    </source>
</reference>
<evidence type="ECO:0000313" key="6">
    <source>
        <dbReference type="Proteomes" id="UP000028878"/>
    </source>
</evidence>
<dbReference type="GO" id="GO:0008703">
    <property type="term" value="F:5-amino-6-(5-phosphoribosylamino)uracil reductase activity"/>
    <property type="evidence" value="ECO:0007669"/>
    <property type="project" value="InterPro"/>
</dbReference>
<dbReference type="AlphaFoldDB" id="A0A1L1PQP1"/>